<protein>
    <submittedName>
        <fullName evidence="2">Uncharacterized protein</fullName>
    </submittedName>
</protein>
<evidence type="ECO:0000313" key="3">
    <source>
        <dbReference type="Proteomes" id="UP000540506"/>
    </source>
</evidence>
<evidence type="ECO:0000313" key="2">
    <source>
        <dbReference type="EMBL" id="MBB4923712.1"/>
    </source>
</evidence>
<feature type="region of interest" description="Disordered" evidence="1">
    <location>
        <begin position="81"/>
        <end position="112"/>
    </location>
</feature>
<accession>A0A7W7VUU9</accession>
<name>A0A7W7VUU9_KITKI</name>
<evidence type="ECO:0000256" key="1">
    <source>
        <dbReference type="SAM" id="MobiDB-lite"/>
    </source>
</evidence>
<keyword evidence="3" id="KW-1185">Reference proteome</keyword>
<dbReference type="AlphaFoldDB" id="A0A7W7VUU9"/>
<dbReference type="RefSeq" id="WP_246559974.1">
    <property type="nucleotide sequence ID" value="NZ_JACHJV010000001.1"/>
</dbReference>
<proteinExistence type="predicted"/>
<organism evidence="2 3">
    <name type="scientific">Kitasatospora kifunensis</name>
    <name type="common">Streptomyces kifunensis</name>
    <dbReference type="NCBI Taxonomy" id="58351"/>
    <lineage>
        <taxon>Bacteria</taxon>
        <taxon>Bacillati</taxon>
        <taxon>Actinomycetota</taxon>
        <taxon>Actinomycetes</taxon>
        <taxon>Kitasatosporales</taxon>
        <taxon>Streptomycetaceae</taxon>
        <taxon>Kitasatospora</taxon>
    </lineage>
</organism>
<sequence length="249" mass="25879">MADAKAAGLVDAKAAGTVDAKATGTTDANAAGTTDAKAAEVPGRRVAEPADPLAQYQAADFPWYGLDEGWTGRRWLLQAGAGGNRPGPARSIDYGSVGHGEQPPKQPEAPGPRRFAVVVTVARRPGRRSADGTGVLEATSASSAAWLAGSGLLAATWPGQLDRGRRQEWLDQQTALAWDLADDLGGPGWSPLTLPVNGLPQPFRYRESEYGWVLAGEAPGVLLGAYGRGVSAYGVGFSAIQDLAAYTRP</sequence>
<dbReference type="EMBL" id="JACHJV010000001">
    <property type="protein sequence ID" value="MBB4923712.1"/>
    <property type="molecule type" value="Genomic_DNA"/>
</dbReference>
<gene>
    <name evidence="2" type="ORF">FHR34_002705</name>
</gene>
<dbReference type="Proteomes" id="UP000540506">
    <property type="component" value="Unassembled WGS sequence"/>
</dbReference>
<reference evidence="2 3" key="1">
    <citation type="submission" date="2020-08" db="EMBL/GenBank/DDBJ databases">
        <title>Sequencing the genomes of 1000 actinobacteria strains.</title>
        <authorList>
            <person name="Klenk H.-P."/>
        </authorList>
    </citation>
    <scope>NUCLEOTIDE SEQUENCE [LARGE SCALE GENOMIC DNA]</scope>
    <source>
        <strain evidence="2 3">DSM 41654</strain>
    </source>
</reference>
<comment type="caution">
    <text evidence="2">The sequence shown here is derived from an EMBL/GenBank/DDBJ whole genome shotgun (WGS) entry which is preliminary data.</text>
</comment>